<name>I8I2F9_9GAMM</name>
<accession>I8I2F9</accession>
<protein>
    <submittedName>
        <fullName evidence="1">Uncharacterized protein</fullName>
    </submittedName>
</protein>
<keyword evidence="3" id="KW-1185">Reference proteome</keyword>
<reference evidence="1" key="2">
    <citation type="submission" date="2012-05" db="EMBL/GenBank/DDBJ databases">
        <authorList>
            <person name="Park J.-H."/>
            <person name="Zylstra G.J."/>
            <person name="Chae J.-C."/>
        </authorList>
    </citation>
    <scope>NUCLEOTIDE SEQUENCE</scope>
    <source>
        <strain evidence="1">AP103</strain>
    </source>
</reference>
<sequence length="48" mass="5232">MNLYAIVPKVLSQGSPKTIEAIIAIVEDPHAIEGFHQEAAEQVSFHSD</sequence>
<proteinExistence type="predicted"/>
<reference evidence="1 3" key="1">
    <citation type="journal article" date="2012" name="J. Bacteriol.">
        <title>Genome Sequence of n-Alkane-Degrading Hydrocarboniphaga effusa Strain AP103T (ATCC BAA-332T).</title>
        <authorList>
            <person name="Chang H.K."/>
            <person name="Zylstra G.J."/>
            <person name="Chae J.C."/>
        </authorList>
    </citation>
    <scope>NUCLEOTIDE SEQUENCE [LARGE SCALE GENOMIC DNA]</scope>
    <source>
        <strain evidence="1 3">AP103</strain>
    </source>
</reference>
<dbReference type="AlphaFoldDB" id="I8I2F9"/>
<dbReference type="EMBL" id="AKGD01000001">
    <property type="protein sequence ID" value="EIT70223.1"/>
    <property type="molecule type" value="Genomic_DNA"/>
</dbReference>
<organism evidence="1 3">
    <name type="scientific">Hydrocarboniphaga effusa AP103</name>
    <dbReference type="NCBI Taxonomy" id="1172194"/>
    <lineage>
        <taxon>Bacteria</taxon>
        <taxon>Pseudomonadati</taxon>
        <taxon>Pseudomonadota</taxon>
        <taxon>Gammaproteobacteria</taxon>
        <taxon>Nevskiales</taxon>
        <taxon>Nevskiaceae</taxon>
        <taxon>Hydrocarboniphaga</taxon>
    </lineage>
</organism>
<dbReference type="STRING" id="1172194.WQQ_01730"/>
<dbReference type="EMBL" id="AKGD01000001">
    <property type="protein sequence ID" value="EIT70036.1"/>
    <property type="molecule type" value="Genomic_DNA"/>
</dbReference>
<evidence type="ECO:0000313" key="3">
    <source>
        <dbReference type="Proteomes" id="UP000003704"/>
    </source>
</evidence>
<dbReference type="Proteomes" id="UP000003704">
    <property type="component" value="Unassembled WGS sequence"/>
</dbReference>
<evidence type="ECO:0000313" key="1">
    <source>
        <dbReference type="EMBL" id="EIT70036.1"/>
    </source>
</evidence>
<evidence type="ECO:0000313" key="2">
    <source>
        <dbReference type="EMBL" id="EIT70223.1"/>
    </source>
</evidence>
<comment type="caution">
    <text evidence="1">The sequence shown here is derived from an EMBL/GenBank/DDBJ whole genome shotgun (WGS) entry which is preliminary data.</text>
</comment>
<gene>
    <name evidence="1" type="ORF">WQQ_01730</name>
    <name evidence="2" type="ORF">WQQ_03600</name>
</gene>